<dbReference type="Pfam" id="PF20250">
    <property type="entry name" value="FapA_N"/>
    <property type="match status" value="1"/>
</dbReference>
<comment type="caution">
    <text evidence="3">The sequence shown here is derived from an EMBL/GenBank/DDBJ whole genome shotgun (WGS) entry which is preliminary data.</text>
</comment>
<dbReference type="RefSeq" id="WP_080024203.1">
    <property type="nucleotide sequence ID" value="NZ_LTAY01000103.1"/>
</dbReference>
<protein>
    <recommendedName>
        <fullName evidence="2">Flagellar Assembly Protein A N-terminal region domain-containing protein</fullName>
    </recommendedName>
</protein>
<gene>
    <name evidence="3" type="ORF">CLTHE_31180</name>
</gene>
<dbReference type="PANTHER" id="PTHR38032">
    <property type="entry name" value="POLYMERASE-RELATED"/>
    <property type="match status" value="1"/>
</dbReference>
<evidence type="ECO:0000256" key="1">
    <source>
        <dbReference type="SAM" id="Coils"/>
    </source>
</evidence>
<dbReference type="EMBL" id="LTAY01000103">
    <property type="protein sequence ID" value="OPX45354.1"/>
    <property type="molecule type" value="Genomic_DNA"/>
</dbReference>
<keyword evidence="1" id="KW-0175">Coiled coil</keyword>
<evidence type="ECO:0000313" key="4">
    <source>
        <dbReference type="Proteomes" id="UP000191448"/>
    </source>
</evidence>
<dbReference type="Pfam" id="PF03961">
    <property type="entry name" value="FapA"/>
    <property type="match status" value="1"/>
</dbReference>
<dbReference type="InterPro" id="IPR046866">
    <property type="entry name" value="FapA_N"/>
</dbReference>
<evidence type="ECO:0000259" key="2">
    <source>
        <dbReference type="Pfam" id="PF20250"/>
    </source>
</evidence>
<dbReference type="InterPro" id="IPR046865">
    <property type="entry name" value="FapA_b_solenoid"/>
</dbReference>
<dbReference type="InterPro" id="IPR005646">
    <property type="entry name" value="FapA"/>
</dbReference>
<sequence length="578" mass="65018">MNSKNICIENKAFESKEIITIDISKYNLDSLILKCKDNITVLINEKKVVGNIRVNKEDKIICILNNETPKRNLELKVRNNNLEVLGKITYKDSIKYKLCERLNNGFLEVFLKEDKIIKANRYTLEEVLFILNKSGIKIGIQNENIQKLLDKNDMKLSGIFALGVNSINDNEDIVKPLFFKENKIVNDRIDYRNKNNINMVRKGECIGKIIRGELGKDGQDVYGEIIHRKIKKTLKIICKNGCYINGDEIIATIDGKFDYKKNTFNVSKVLEINKDINMESGNIQFIGNLCINGSVGVGMTVASGDTMIIKGNAESAKVVSKKDAFIDGSVIQSTVLVGVKDENLLEYIENLKALKNKISVLKEYSEQLINNNRNFISKEYGSILRVIIDKKLLDFNKVLFKVLSHKNKNESILDLIRKKFMGVGILTIKNKKELDKIICLLENEINNREESIKEKWNLTIGYAQDAKIDCSGDIIFTGKGEYISEIRAGGDVKFLLENSVLRGGSITAEGSIICKMVGSSGGATTILKAGEKGKIIGDIVYRNTIIKFGNKSIVIDEDSKNLKAFMNNGEIEIEKLNL</sequence>
<dbReference type="Proteomes" id="UP000191448">
    <property type="component" value="Unassembled WGS sequence"/>
</dbReference>
<feature type="coiled-coil region" evidence="1">
    <location>
        <begin position="344"/>
        <end position="371"/>
    </location>
</feature>
<name>A0A1V4SND1_9CLOT</name>
<reference evidence="3 4" key="1">
    <citation type="submission" date="2016-02" db="EMBL/GenBank/DDBJ databases">
        <title>Genome sequence of Clostridium thermobutyricum DSM 4928.</title>
        <authorList>
            <person name="Poehlein A."/>
            <person name="Daniel R."/>
        </authorList>
    </citation>
    <scope>NUCLEOTIDE SEQUENCE [LARGE SCALE GENOMIC DNA]</scope>
    <source>
        <strain evidence="3 4">DSM 4928</strain>
    </source>
</reference>
<proteinExistence type="predicted"/>
<organism evidence="3 4">
    <name type="scientific">Clostridium thermobutyricum DSM 4928</name>
    <dbReference type="NCBI Taxonomy" id="1121339"/>
    <lineage>
        <taxon>Bacteria</taxon>
        <taxon>Bacillati</taxon>
        <taxon>Bacillota</taxon>
        <taxon>Clostridia</taxon>
        <taxon>Eubacteriales</taxon>
        <taxon>Clostridiaceae</taxon>
        <taxon>Clostridium</taxon>
    </lineage>
</organism>
<dbReference type="AlphaFoldDB" id="A0A1V4SND1"/>
<accession>A0A1V4SND1</accession>
<dbReference type="OrthoDB" id="1279at2"/>
<evidence type="ECO:0000313" key="3">
    <source>
        <dbReference type="EMBL" id="OPX45354.1"/>
    </source>
</evidence>
<dbReference type="PANTHER" id="PTHR38032:SF1">
    <property type="entry name" value="RNA-BINDING PROTEIN KHPB N-TERMINAL DOMAIN-CONTAINING PROTEIN"/>
    <property type="match status" value="1"/>
</dbReference>
<feature type="domain" description="Flagellar Assembly Protein A N-terminal region" evidence="2">
    <location>
        <begin position="117"/>
        <end position="262"/>
    </location>
</feature>